<dbReference type="InterPro" id="IPR006058">
    <property type="entry name" value="2Fe2S_fd_BS"/>
</dbReference>
<comment type="caution">
    <text evidence="13">The sequence shown here is derived from an EMBL/GenBank/DDBJ whole genome shotgun (WGS) entry which is preliminary data.</text>
</comment>
<evidence type="ECO:0000256" key="7">
    <source>
        <dbReference type="ARBA" id="ARBA00023002"/>
    </source>
</evidence>
<evidence type="ECO:0000256" key="2">
    <source>
        <dbReference type="ARBA" id="ARBA00001974"/>
    </source>
</evidence>
<dbReference type="Pfam" id="PF00111">
    <property type="entry name" value="Fer2"/>
    <property type="match status" value="1"/>
</dbReference>
<dbReference type="InterPro" id="IPR001041">
    <property type="entry name" value="2Fe-2S_ferredoxin-type"/>
</dbReference>
<evidence type="ECO:0000256" key="5">
    <source>
        <dbReference type="ARBA" id="ARBA00022714"/>
    </source>
</evidence>
<dbReference type="InterPro" id="IPR016208">
    <property type="entry name" value="Ald_Oxase/xanthine_DH-like"/>
</dbReference>
<keyword evidence="10" id="KW-0520">NAD</keyword>
<dbReference type="PROSITE" id="PS00197">
    <property type="entry name" value="2FE2S_FER_1"/>
    <property type="match status" value="1"/>
</dbReference>
<comment type="cofactor">
    <cofactor evidence="2">
        <name>FAD</name>
        <dbReference type="ChEBI" id="CHEBI:57692"/>
    </cofactor>
</comment>
<reference evidence="13 14" key="1">
    <citation type="journal article" date="2023" name="Int. J. Mol. Sci.">
        <title>De Novo Assembly and Annotation of 11 Diverse Shrub Willow (Salix) Genomes Reveals Novel Gene Organization in Sex-Linked Regions.</title>
        <authorList>
            <person name="Hyden B."/>
            <person name="Feng K."/>
            <person name="Yates T.B."/>
            <person name="Jawdy S."/>
            <person name="Cereghino C."/>
            <person name="Smart L.B."/>
            <person name="Muchero W."/>
        </authorList>
    </citation>
    <scope>NUCLEOTIDE SEQUENCE [LARGE SCALE GENOMIC DNA]</scope>
    <source>
        <tissue evidence="13">Shoot tip</tissue>
    </source>
</reference>
<dbReference type="InterPro" id="IPR036010">
    <property type="entry name" value="2Fe-2S_ferredoxin-like_sf"/>
</dbReference>
<comment type="cofactor">
    <cofactor evidence="11">
        <name>[2Fe-2S] cluster</name>
        <dbReference type="ChEBI" id="CHEBI:190135"/>
    </cofactor>
</comment>
<evidence type="ECO:0000256" key="9">
    <source>
        <dbReference type="ARBA" id="ARBA00023014"/>
    </source>
</evidence>
<dbReference type="Pfam" id="PF01799">
    <property type="entry name" value="Fer2_2"/>
    <property type="match status" value="1"/>
</dbReference>
<evidence type="ECO:0000256" key="11">
    <source>
        <dbReference type="ARBA" id="ARBA00034078"/>
    </source>
</evidence>
<dbReference type="PANTHER" id="PTHR11908:SF132">
    <property type="entry name" value="ALDEHYDE OXIDASE 1-RELATED"/>
    <property type="match status" value="1"/>
</dbReference>
<evidence type="ECO:0000259" key="12">
    <source>
        <dbReference type="PROSITE" id="PS51085"/>
    </source>
</evidence>
<dbReference type="InterPro" id="IPR036884">
    <property type="entry name" value="2Fe-2S-bd_dom_sf"/>
</dbReference>
<keyword evidence="7" id="KW-0560">Oxidoreductase</keyword>
<evidence type="ECO:0000256" key="6">
    <source>
        <dbReference type="ARBA" id="ARBA00022723"/>
    </source>
</evidence>
<dbReference type="InterPro" id="IPR012675">
    <property type="entry name" value="Beta-grasp_dom_sf"/>
</dbReference>
<dbReference type="PANTHER" id="PTHR11908">
    <property type="entry name" value="XANTHINE DEHYDROGENASE"/>
    <property type="match status" value="1"/>
</dbReference>
<dbReference type="FunFam" id="3.10.20.30:FF:000012">
    <property type="entry name" value="Xanthine dehydrogenase/oxidase"/>
    <property type="match status" value="1"/>
</dbReference>
<evidence type="ECO:0000313" key="14">
    <source>
        <dbReference type="Proteomes" id="UP001162972"/>
    </source>
</evidence>
<feature type="domain" description="2Fe-2S ferredoxin-type" evidence="12">
    <location>
        <begin position="45"/>
        <end position="132"/>
    </location>
</feature>
<keyword evidence="4" id="KW-0500">Molybdenum</keyword>
<sequence>MLFECDQWKVERVSPVIAANSDAFLSVTPTHNTVMEEKQRETGTGSLVFAINGLRFEVSSVSPSTTLLEFLRAQTPFKSPKLGCGEGGCGACVVLLSKYDPVLDQVEDFTASSCLTLLCSVNGCSVTTSEGLGNSKDGFHPIHQRFSGFHASQCGFCTPGMCVSLFGALVKAEKNDQREPSPGFSKLTVVEAEKAISGNLCRCTGYRPIADACKSFGS</sequence>
<keyword evidence="9" id="KW-0411">Iron-sulfur</keyword>
<dbReference type="EMBL" id="JAPFFJ010000015">
    <property type="protein sequence ID" value="KAJ6410085.1"/>
    <property type="molecule type" value="Genomic_DNA"/>
</dbReference>
<dbReference type="SUPFAM" id="SSF54292">
    <property type="entry name" value="2Fe-2S ferredoxin-like"/>
    <property type="match status" value="1"/>
</dbReference>
<dbReference type="GO" id="GO:0005506">
    <property type="term" value="F:iron ion binding"/>
    <property type="evidence" value="ECO:0007669"/>
    <property type="project" value="InterPro"/>
</dbReference>
<dbReference type="Gene3D" id="1.10.150.120">
    <property type="entry name" value="[2Fe-2S]-binding domain"/>
    <property type="match status" value="1"/>
</dbReference>
<dbReference type="SUPFAM" id="SSF47741">
    <property type="entry name" value="CO dehydrogenase ISP C-domain like"/>
    <property type="match status" value="1"/>
</dbReference>
<keyword evidence="6" id="KW-0479">Metal-binding</keyword>
<dbReference type="AlphaFoldDB" id="A0AAD6JTM3"/>
<accession>A0AAD6JTM3</accession>
<dbReference type="GO" id="GO:0051537">
    <property type="term" value="F:2 iron, 2 sulfur cluster binding"/>
    <property type="evidence" value="ECO:0007669"/>
    <property type="project" value="UniProtKB-KW"/>
</dbReference>
<comment type="cofactor">
    <cofactor evidence="1">
        <name>Mo-molybdopterin</name>
        <dbReference type="ChEBI" id="CHEBI:71302"/>
    </cofactor>
</comment>
<evidence type="ECO:0000313" key="13">
    <source>
        <dbReference type="EMBL" id="KAJ6410085.1"/>
    </source>
</evidence>
<evidence type="ECO:0000256" key="8">
    <source>
        <dbReference type="ARBA" id="ARBA00023004"/>
    </source>
</evidence>
<evidence type="ECO:0000256" key="4">
    <source>
        <dbReference type="ARBA" id="ARBA00022505"/>
    </source>
</evidence>
<dbReference type="PROSITE" id="PS51085">
    <property type="entry name" value="2FE2S_FER_2"/>
    <property type="match status" value="1"/>
</dbReference>
<dbReference type="GO" id="GO:0016491">
    <property type="term" value="F:oxidoreductase activity"/>
    <property type="evidence" value="ECO:0007669"/>
    <property type="project" value="UniProtKB-KW"/>
</dbReference>
<dbReference type="Proteomes" id="UP001162972">
    <property type="component" value="Chromosome 9"/>
</dbReference>
<dbReference type="Gene3D" id="3.10.20.30">
    <property type="match status" value="1"/>
</dbReference>
<evidence type="ECO:0000256" key="1">
    <source>
        <dbReference type="ARBA" id="ARBA00001924"/>
    </source>
</evidence>
<keyword evidence="5" id="KW-0001">2Fe-2S</keyword>
<evidence type="ECO:0000256" key="10">
    <source>
        <dbReference type="ARBA" id="ARBA00023027"/>
    </source>
</evidence>
<proteinExistence type="inferred from homology"/>
<evidence type="ECO:0000256" key="3">
    <source>
        <dbReference type="ARBA" id="ARBA00006849"/>
    </source>
</evidence>
<keyword evidence="14" id="KW-1185">Reference proteome</keyword>
<comment type="similarity">
    <text evidence="3">Belongs to the xanthine dehydrogenase family.</text>
</comment>
<gene>
    <name evidence="13" type="ORF">OIU84_009563</name>
</gene>
<dbReference type="InterPro" id="IPR002888">
    <property type="entry name" value="2Fe-2S-bd"/>
</dbReference>
<name>A0AAD6JTM3_9ROSI</name>
<organism evidence="13 14">
    <name type="scientific">Salix udensis</name>
    <dbReference type="NCBI Taxonomy" id="889485"/>
    <lineage>
        <taxon>Eukaryota</taxon>
        <taxon>Viridiplantae</taxon>
        <taxon>Streptophyta</taxon>
        <taxon>Embryophyta</taxon>
        <taxon>Tracheophyta</taxon>
        <taxon>Spermatophyta</taxon>
        <taxon>Magnoliopsida</taxon>
        <taxon>eudicotyledons</taxon>
        <taxon>Gunneridae</taxon>
        <taxon>Pentapetalae</taxon>
        <taxon>rosids</taxon>
        <taxon>fabids</taxon>
        <taxon>Malpighiales</taxon>
        <taxon>Salicaceae</taxon>
        <taxon>Saliceae</taxon>
        <taxon>Salix</taxon>
    </lineage>
</organism>
<protein>
    <recommendedName>
        <fullName evidence="12">2Fe-2S ferredoxin-type domain-containing protein</fullName>
    </recommendedName>
</protein>
<keyword evidence="8" id="KW-0408">Iron</keyword>